<gene>
    <name evidence="16" type="ORF">LY90DRAFT_381145</name>
</gene>
<dbReference type="OrthoDB" id="2146744at2759"/>
<evidence type="ECO:0000313" key="17">
    <source>
        <dbReference type="Proteomes" id="UP000193920"/>
    </source>
</evidence>
<dbReference type="SUPFAM" id="SSF64571">
    <property type="entry name" value="Cellulose docking domain, dockering"/>
    <property type="match status" value="3"/>
</dbReference>
<evidence type="ECO:0000256" key="3">
    <source>
        <dbReference type="ARBA" id="ARBA00022651"/>
    </source>
</evidence>
<evidence type="ECO:0000259" key="14">
    <source>
        <dbReference type="PROSITE" id="PS51760"/>
    </source>
</evidence>
<dbReference type="SUPFAM" id="SSF49785">
    <property type="entry name" value="Galactose-binding domain-like"/>
    <property type="match status" value="2"/>
</dbReference>
<dbReference type="InterPro" id="IPR002883">
    <property type="entry name" value="CBM10/Dockerin_dom"/>
</dbReference>
<sequence length="1124" mass="126482">MRSYLKKISILALAAAVNADLTKRDPYWIKMSDVIQQVRPDFYFGVSTASHFFANPKYNDIISTYNLQVAGNECKFYTFNGSQTFNTKPCDDTVAFAKKYGAKFRGHNLFWPAYSPQWFQDAHDGSDPEAVKEFILDYVAKVLDHYKDEEDIIYWDVINESVTDDSTAKNIKLRTGSDNSNEFEGWDTYTEDIFKVAREHTNENVKLFYNDYNAEANNGNFDGKTGAVFEYIRSMREKGVPIDGVGLQMHVSCNWTPNYEQLTKLISQYEEIGVEVHITEIDVKRTQCKSAEAQKEVFMNVFKACFDHENCKVFTVWGSYDEESWVGVENEPVLFDVDMYPKDIYFDMLDYVLEKLPADATYPVPTNTERPTKSTSDTEVAGATYIIKPESYMIDPAWSNWSWGWASVDVNDDGSVVAVLEEDKYGAFSLHTGKKFGAGKIHVELKSDKEGFPVKIIVHSTDDEQIVIKTIDDAYSEELKAYDVEVPAGTYDRISIQDAWGKALTITMNNYYYVPAGTETDEPAPTTAPETPDTPSTPTTPASDKASYVVKPGSSQIESPWANWSWGYESVDFDEEGNVVAVFEEEKYGAFSVHTDKDFNAGTIHVELKSDKAGVPVTIVVHTSADDEFTTLYKIDDSSSDELKAYDVEVPALEGDNYNRITIQDAWGKAITLTINNFYFTPAEPAESTEPTEPVATEGDRYDIVKEGKLDDKWQNWSWGYETIDFDEEGNAVVVFEEAKYGGLSLYTDKVFNAGTIHVELKSDKAGAPVTIAVHTSADDEFNAIYKIDDASSDELKAYDIEVPAIEGDNYNRITIQDAWGKAITLTINNFYFTPAKSTEPTEPTEPVATEGERYDIVKEGELDGKWQNWSWGIDSTEVDEEGNFVNHITAGSWGAVSFKRSDGVEFGAGTLYFKAKVNDTRANLQILFHSSTDDDDYVNVGNYKGISISEMTQYQVEVTAPEGKKYDRITIQDVFNQGITLYLNDVYFVATPKTEEPIDENCWASALGFNCCKTTKTVVFEDQDGSWGVEDDFWCGIVEDKEETCWSVKLGYPCCEVSNAIYSVDDNGSWGYENDHWCGLLKKNEECKFSSLGYTCCPDSEVIFEDDHKWGATSDGQWCGVAF</sequence>
<dbReference type="STRING" id="1754190.A0A1Y2DM05"/>
<dbReference type="InterPro" id="IPR044846">
    <property type="entry name" value="GH10"/>
</dbReference>
<feature type="domain" description="CBM10" evidence="15">
    <location>
        <begin position="1002"/>
        <end position="1039"/>
    </location>
</feature>
<evidence type="ECO:0000256" key="7">
    <source>
        <dbReference type="ARBA" id="ARBA00023277"/>
    </source>
</evidence>
<dbReference type="InterPro" id="IPR017853">
    <property type="entry name" value="GH"/>
</dbReference>
<dbReference type="SUPFAM" id="SSF51445">
    <property type="entry name" value="(Trans)glycosidases"/>
    <property type="match status" value="1"/>
</dbReference>
<accession>A0A1Y2DM05</accession>
<dbReference type="AlphaFoldDB" id="A0A1Y2DM05"/>
<evidence type="ECO:0000256" key="10">
    <source>
        <dbReference type="PROSITE-ProRule" id="PRU10061"/>
    </source>
</evidence>
<dbReference type="Pfam" id="PF02013">
    <property type="entry name" value="CBM_10"/>
    <property type="match status" value="3"/>
</dbReference>
<comment type="similarity">
    <text evidence="2 11">Belongs to the glycosyl hydrolase 10 (cellulase F) family.</text>
</comment>
<keyword evidence="5" id="KW-0677">Repeat</keyword>
<feature type="chain" id="PRO_5012982840" description="Beta-xylanase" evidence="13">
    <location>
        <begin position="20"/>
        <end position="1124"/>
    </location>
</feature>
<evidence type="ECO:0000256" key="8">
    <source>
        <dbReference type="ARBA" id="ARBA00023295"/>
    </source>
</evidence>
<dbReference type="InterPro" id="IPR031158">
    <property type="entry name" value="GH10_AS"/>
</dbReference>
<feature type="compositionally biased region" description="Low complexity" evidence="12">
    <location>
        <begin position="523"/>
        <end position="544"/>
    </location>
</feature>
<evidence type="ECO:0000256" key="4">
    <source>
        <dbReference type="ARBA" id="ARBA00022729"/>
    </source>
</evidence>
<keyword evidence="9 11" id="KW-0624">Polysaccharide degradation</keyword>
<keyword evidence="8 11" id="KW-0326">Glycosidase</keyword>
<dbReference type="EMBL" id="MCOG01000062">
    <property type="protein sequence ID" value="ORY60338.1"/>
    <property type="molecule type" value="Genomic_DNA"/>
</dbReference>
<dbReference type="GO" id="GO:0031176">
    <property type="term" value="F:endo-1,4-beta-xylanase activity"/>
    <property type="evidence" value="ECO:0007669"/>
    <property type="project" value="UniProtKB-EC"/>
</dbReference>
<dbReference type="Gene3D" id="3.20.20.80">
    <property type="entry name" value="Glycosidases"/>
    <property type="match status" value="1"/>
</dbReference>
<name>A0A1Y2DM05_9FUNG</name>
<keyword evidence="3" id="KW-0858">Xylan degradation</keyword>
<feature type="signal peptide" evidence="13">
    <location>
        <begin position="1"/>
        <end position="19"/>
    </location>
</feature>
<dbReference type="PANTHER" id="PTHR31490:SF88">
    <property type="entry name" value="BETA-XYLANASE"/>
    <property type="match status" value="1"/>
</dbReference>
<dbReference type="InterPro" id="IPR001000">
    <property type="entry name" value="GH10_dom"/>
</dbReference>
<dbReference type="PROSITE" id="PS51760">
    <property type="entry name" value="GH10_2"/>
    <property type="match status" value="1"/>
</dbReference>
<dbReference type="PROSITE" id="PS51763">
    <property type="entry name" value="CBM10"/>
    <property type="match status" value="3"/>
</dbReference>
<keyword evidence="6 11" id="KW-0378">Hydrolase</keyword>
<evidence type="ECO:0000256" key="6">
    <source>
        <dbReference type="ARBA" id="ARBA00022801"/>
    </source>
</evidence>
<reference evidence="16 17" key="1">
    <citation type="submission" date="2016-08" db="EMBL/GenBank/DDBJ databases">
        <title>A Parts List for Fungal Cellulosomes Revealed by Comparative Genomics.</title>
        <authorList>
            <consortium name="DOE Joint Genome Institute"/>
            <person name="Haitjema C.H."/>
            <person name="Gilmore S.P."/>
            <person name="Henske J.K."/>
            <person name="Solomon K.V."/>
            <person name="De Groot R."/>
            <person name="Kuo A."/>
            <person name="Mondo S.J."/>
            <person name="Salamov A.A."/>
            <person name="Labutti K."/>
            <person name="Zhao Z."/>
            <person name="Chiniquy J."/>
            <person name="Barry K."/>
            <person name="Brewer H.M."/>
            <person name="Purvine S.O."/>
            <person name="Wright A.T."/>
            <person name="Boxma B."/>
            <person name="Van Alen T."/>
            <person name="Hackstein J.H."/>
            <person name="Baker S.E."/>
            <person name="Grigoriev I.V."/>
            <person name="O'Malley M.A."/>
        </authorList>
    </citation>
    <scope>NUCLEOTIDE SEQUENCE [LARGE SCALE GENOMIC DNA]</scope>
    <source>
        <strain evidence="16 17">G1</strain>
    </source>
</reference>
<dbReference type="Gene3D" id="3.90.1220.10">
    <property type="entry name" value="Cellulose docking domain, dockering"/>
    <property type="match status" value="3"/>
</dbReference>
<keyword evidence="7 11" id="KW-0119">Carbohydrate metabolism</keyword>
<dbReference type="GO" id="GO:0045493">
    <property type="term" value="P:xylan catabolic process"/>
    <property type="evidence" value="ECO:0007669"/>
    <property type="project" value="UniProtKB-KW"/>
</dbReference>
<keyword evidence="4 13" id="KW-0732">Signal</keyword>
<evidence type="ECO:0000256" key="5">
    <source>
        <dbReference type="ARBA" id="ARBA00022737"/>
    </source>
</evidence>
<evidence type="ECO:0000256" key="9">
    <source>
        <dbReference type="ARBA" id="ARBA00023326"/>
    </source>
</evidence>
<protein>
    <recommendedName>
        <fullName evidence="11">Beta-xylanase</fullName>
        <ecNumber evidence="11">3.2.1.8</ecNumber>
    </recommendedName>
</protein>
<evidence type="ECO:0000256" key="1">
    <source>
        <dbReference type="ARBA" id="ARBA00000681"/>
    </source>
</evidence>
<evidence type="ECO:0000313" key="16">
    <source>
        <dbReference type="EMBL" id="ORY60338.1"/>
    </source>
</evidence>
<evidence type="ECO:0000256" key="2">
    <source>
        <dbReference type="ARBA" id="ARBA00007495"/>
    </source>
</evidence>
<dbReference type="Pfam" id="PF00331">
    <property type="entry name" value="Glyco_hydro_10"/>
    <property type="match status" value="1"/>
</dbReference>
<feature type="domain" description="GH10" evidence="14">
    <location>
        <begin position="28"/>
        <end position="351"/>
    </location>
</feature>
<dbReference type="PRINTS" id="PR00134">
    <property type="entry name" value="GLHYDRLASE10"/>
</dbReference>
<dbReference type="PANTHER" id="PTHR31490">
    <property type="entry name" value="GLYCOSYL HYDROLASE"/>
    <property type="match status" value="1"/>
</dbReference>
<dbReference type="Proteomes" id="UP000193920">
    <property type="component" value="Unassembled WGS sequence"/>
</dbReference>
<dbReference type="PROSITE" id="PS00591">
    <property type="entry name" value="GH10_1"/>
    <property type="match status" value="1"/>
</dbReference>
<evidence type="ECO:0000256" key="12">
    <source>
        <dbReference type="SAM" id="MobiDB-lite"/>
    </source>
</evidence>
<comment type="catalytic activity">
    <reaction evidence="1 11">
        <text>Endohydrolysis of (1-&gt;4)-beta-D-xylosidic linkages in xylans.</text>
        <dbReference type="EC" id="3.2.1.8"/>
    </reaction>
</comment>
<dbReference type="EC" id="3.2.1.8" evidence="11"/>
<proteinExistence type="inferred from homology"/>
<dbReference type="InterPro" id="IPR009034">
    <property type="entry name" value="Dockerin_dom_fun_sf"/>
</dbReference>
<feature type="active site" description="Nucleophile" evidence="10">
    <location>
        <position position="280"/>
    </location>
</feature>
<dbReference type="Gene3D" id="2.60.120.430">
    <property type="entry name" value="Galactose-binding lectin"/>
    <property type="match status" value="4"/>
</dbReference>
<evidence type="ECO:0000256" key="13">
    <source>
        <dbReference type="SAM" id="SignalP"/>
    </source>
</evidence>
<organism evidence="16 17">
    <name type="scientific">Neocallimastix californiae</name>
    <dbReference type="NCBI Taxonomy" id="1754190"/>
    <lineage>
        <taxon>Eukaryota</taxon>
        <taxon>Fungi</taxon>
        <taxon>Fungi incertae sedis</taxon>
        <taxon>Chytridiomycota</taxon>
        <taxon>Chytridiomycota incertae sedis</taxon>
        <taxon>Neocallimastigomycetes</taxon>
        <taxon>Neocallimastigales</taxon>
        <taxon>Neocallimastigaceae</taxon>
        <taxon>Neocallimastix</taxon>
    </lineage>
</organism>
<dbReference type="SMART" id="SM00633">
    <property type="entry name" value="Glyco_10"/>
    <property type="match status" value="1"/>
</dbReference>
<feature type="region of interest" description="Disordered" evidence="12">
    <location>
        <begin position="517"/>
        <end position="550"/>
    </location>
</feature>
<comment type="caution">
    <text evidence="16">The sequence shown here is derived from an EMBL/GenBank/DDBJ whole genome shotgun (WGS) entry which is preliminary data.</text>
</comment>
<dbReference type="InterPro" id="IPR008979">
    <property type="entry name" value="Galactose-bd-like_sf"/>
</dbReference>
<feature type="domain" description="CBM10" evidence="15">
    <location>
        <begin position="1087"/>
        <end position="1123"/>
    </location>
</feature>
<evidence type="ECO:0000256" key="11">
    <source>
        <dbReference type="RuleBase" id="RU361174"/>
    </source>
</evidence>
<evidence type="ECO:0000259" key="15">
    <source>
        <dbReference type="PROSITE" id="PS51763"/>
    </source>
</evidence>
<feature type="domain" description="CBM10" evidence="15">
    <location>
        <begin position="1045"/>
        <end position="1082"/>
    </location>
</feature>
<keyword evidence="17" id="KW-1185">Reference proteome</keyword>